<name>A0A3M7P9J4_BRAPC</name>
<sequence length="67" mass="7823">MLKRPISSASSYNVEYANCFKSPIFIIIIKHYLKKELLNKFDLDDALNELMEGQFLPIYSALVSYFK</sequence>
<proteinExistence type="predicted"/>
<keyword evidence="2" id="KW-1185">Reference proteome</keyword>
<comment type="caution">
    <text evidence="1">The sequence shown here is derived from an EMBL/GenBank/DDBJ whole genome shotgun (WGS) entry which is preliminary data.</text>
</comment>
<dbReference type="EMBL" id="REGN01012348">
    <property type="protein sequence ID" value="RMZ95722.1"/>
    <property type="molecule type" value="Genomic_DNA"/>
</dbReference>
<evidence type="ECO:0000313" key="2">
    <source>
        <dbReference type="Proteomes" id="UP000276133"/>
    </source>
</evidence>
<gene>
    <name evidence="1" type="ORF">BpHYR1_050765</name>
</gene>
<dbReference type="AlphaFoldDB" id="A0A3M7P9J4"/>
<evidence type="ECO:0000313" key="1">
    <source>
        <dbReference type="EMBL" id="RMZ95722.1"/>
    </source>
</evidence>
<accession>A0A3M7P9J4</accession>
<dbReference type="Proteomes" id="UP000276133">
    <property type="component" value="Unassembled WGS sequence"/>
</dbReference>
<organism evidence="1 2">
    <name type="scientific">Brachionus plicatilis</name>
    <name type="common">Marine rotifer</name>
    <name type="synonym">Brachionus muelleri</name>
    <dbReference type="NCBI Taxonomy" id="10195"/>
    <lineage>
        <taxon>Eukaryota</taxon>
        <taxon>Metazoa</taxon>
        <taxon>Spiralia</taxon>
        <taxon>Gnathifera</taxon>
        <taxon>Rotifera</taxon>
        <taxon>Eurotatoria</taxon>
        <taxon>Monogononta</taxon>
        <taxon>Pseudotrocha</taxon>
        <taxon>Ploima</taxon>
        <taxon>Brachionidae</taxon>
        <taxon>Brachionus</taxon>
    </lineage>
</organism>
<reference evidence="1 2" key="1">
    <citation type="journal article" date="2018" name="Sci. Rep.">
        <title>Genomic signatures of local adaptation to the degree of environmental predictability in rotifers.</title>
        <authorList>
            <person name="Franch-Gras L."/>
            <person name="Hahn C."/>
            <person name="Garcia-Roger E.M."/>
            <person name="Carmona M.J."/>
            <person name="Serra M."/>
            <person name="Gomez A."/>
        </authorList>
    </citation>
    <scope>NUCLEOTIDE SEQUENCE [LARGE SCALE GENOMIC DNA]</scope>
    <source>
        <strain evidence="1">HYR1</strain>
    </source>
</reference>
<protein>
    <submittedName>
        <fullName evidence="1">Uncharacterized protein</fullName>
    </submittedName>
</protein>